<dbReference type="AlphaFoldDB" id="A0A0C3QGZ8"/>
<dbReference type="PANTHER" id="PTHR33353">
    <property type="entry name" value="PUTATIVE (AFU_ORTHOLOGUE AFUA_1G12560)-RELATED"/>
    <property type="match status" value="1"/>
</dbReference>
<evidence type="ECO:0000259" key="16">
    <source>
        <dbReference type="Pfam" id="PF03443"/>
    </source>
</evidence>
<evidence type="ECO:0000256" key="3">
    <source>
        <dbReference type="ARBA" id="ARBA00022525"/>
    </source>
</evidence>
<comment type="subcellular location">
    <subcellularLocation>
        <location evidence="2">Secreted</location>
    </subcellularLocation>
</comment>
<evidence type="ECO:0000313" key="18">
    <source>
        <dbReference type="Proteomes" id="UP000054248"/>
    </source>
</evidence>
<dbReference type="HOGENOM" id="CLU_786580_0_0_1"/>
<reference evidence="18" key="2">
    <citation type="submission" date="2015-01" db="EMBL/GenBank/DDBJ databases">
        <title>Evolutionary Origins and Diversification of the Mycorrhizal Mutualists.</title>
        <authorList>
            <consortium name="DOE Joint Genome Institute"/>
            <consortium name="Mycorrhizal Genomics Consortium"/>
            <person name="Kohler A."/>
            <person name="Kuo A."/>
            <person name="Nagy L.G."/>
            <person name="Floudas D."/>
            <person name="Copeland A."/>
            <person name="Barry K.W."/>
            <person name="Cichocki N."/>
            <person name="Veneault-Fourrey C."/>
            <person name="LaButti K."/>
            <person name="Lindquist E.A."/>
            <person name="Lipzen A."/>
            <person name="Lundell T."/>
            <person name="Morin E."/>
            <person name="Murat C."/>
            <person name="Riley R."/>
            <person name="Ohm R."/>
            <person name="Sun H."/>
            <person name="Tunlid A."/>
            <person name="Henrissat B."/>
            <person name="Grigoriev I.V."/>
            <person name="Hibbett D.S."/>
            <person name="Martin F."/>
        </authorList>
    </citation>
    <scope>NUCLEOTIDE SEQUENCE [LARGE SCALE GENOMIC DNA]</scope>
    <source>
        <strain evidence="18">MUT 4182</strain>
    </source>
</reference>
<keyword evidence="17" id="KW-0378">Hydrolase</keyword>
<dbReference type="GO" id="GO:0005576">
    <property type="term" value="C:extracellular region"/>
    <property type="evidence" value="ECO:0007669"/>
    <property type="project" value="UniProtKB-SubCell"/>
</dbReference>
<dbReference type="EC" id="1.14.99.56" evidence="15"/>
<keyword evidence="18" id="KW-1185">Reference proteome</keyword>
<dbReference type="CDD" id="cd21175">
    <property type="entry name" value="LPMO_AA9"/>
    <property type="match status" value="1"/>
</dbReference>
<evidence type="ECO:0000256" key="15">
    <source>
        <dbReference type="ARBA" id="ARBA00047174"/>
    </source>
</evidence>
<dbReference type="GO" id="GO:0030245">
    <property type="term" value="P:cellulose catabolic process"/>
    <property type="evidence" value="ECO:0007669"/>
    <property type="project" value="UniProtKB-KW"/>
</dbReference>
<organism evidence="17 18">
    <name type="scientific">Tulasnella calospora MUT 4182</name>
    <dbReference type="NCBI Taxonomy" id="1051891"/>
    <lineage>
        <taxon>Eukaryota</taxon>
        <taxon>Fungi</taxon>
        <taxon>Dikarya</taxon>
        <taxon>Basidiomycota</taxon>
        <taxon>Agaricomycotina</taxon>
        <taxon>Agaricomycetes</taxon>
        <taxon>Cantharellales</taxon>
        <taxon>Tulasnellaceae</taxon>
        <taxon>Tulasnella</taxon>
    </lineage>
</organism>
<evidence type="ECO:0000256" key="4">
    <source>
        <dbReference type="ARBA" id="ARBA00022723"/>
    </source>
</evidence>
<dbReference type="InterPro" id="IPR049892">
    <property type="entry name" value="AA9"/>
</dbReference>
<feature type="non-terminal residue" evidence="17">
    <location>
        <position position="1"/>
    </location>
</feature>
<evidence type="ECO:0000313" key="17">
    <source>
        <dbReference type="EMBL" id="KIO25716.1"/>
    </source>
</evidence>
<keyword evidence="7" id="KW-0560">Oxidoreductase</keyword>
<proteinExistence type="inferred from homology"/>
<keyword evidence="12" id="KW-0624">Polysaccharide degradation</keyword>
<keyword evidence="8" id="KW-0186">Copper</keyword>
<evidence type="ECO:0000256" key="5">
    <source>
        <dbReference type="ARBA" id="ARBA00022729"/>
    </source>
</evidence>
<keyword evidence="10" id="KW-1015">Disulfide bond</keyword>
<dbReference type="STRING" id="1051891.A0A0C3QGZ8"/>
<evidence type="ECO:0000256" key="11">
    <source>
        <dbReference type="ARBA" id="ARBA00023277"/>
    </source>
</evidence>
<evidence type="ECO:0000256" key="7">
    <source>
        <dbReference type="ARBA" id="ARBA00023002"/>
    </source>
</evidence>
<dbReference type="GO" id="GO:0016787">
    <property type="term" value="F:hydrolase activity"/>
    <property type="evidence" value="ECO:0007669"/>
    <property type="project" value="UniProtKB-KW"/>
</dbReference>
<comment type="catalytic activity">
    <reaction evidence="14">
        <text>[(1-&gt;4)-beta-D-glucosyl]n+m + reduced acceptor + O2 = 4-dehydro-beta-D-glucosyl-[(1-&gt;4)-beta-D-glucosyl]n-1 + [(1-&gt;4)-beta-D-glucosyl]m + acceptor + H2O.</text>
        <dbReference type="EC" id="1.14.99.56"/>
    </reaction>
</comment>
<evidence type="ECO:0000256" key="14">
    <source>
        <dbReference type="ARBA" id="ARBA00045077"/>
    </source>
</evidence>
<dbReference type="OrthoDB" id="4849160at2759"/>
<evidence type="ECO:0000256" key="2">
    <source>
        <dbReference type="ARBA" id="ARBA00004613"/>
    </source>
</evidence>
<name>A0A0C3QGZ8_9AGAM</name>
<keyword evidence="3" id="KW-0964">Secreted</keyword>
<dbReference type="Pfam" id="PF03443">
    <property type="entry name" value="AA9"/>
    <property type="match status" value="1"/>
</dbReference>
<comment type="similarity">
    <text evidence="13">Belongs to the polysaccharide monooxygenase AA9 family.</text>
</comment>
<comment type="cofactor">
    <cofactor evidence="1">
        <name>Cu(2+)</name>
        <dbReference type="ChEBI" id="CHEBI:29036"/>
    </cofactor>
</comment>
<evidence type="ECO:0000256" key="9">
    <source>
        <dbReference type="ARBA" id="ARBA00023033"/>
    </source>
</evidence>
<dbReference type="GO" id="GO:0004497">
    <property type="term" value="F:monooxygenase activity"/>
    <property type="evidence" value="ECO:0007669"/>
    <property type="project" value="UniProtKB-KW"/>
</dbReference>
<dbReference type="InterPro" id="IPR005103">
    <property type="entry name" value="AA9_LPMO"/>
</dbReference>
<evidence type="ECO:0000256" key="10">
    <source>
        <dbReference type="ARBA" id="ARBA00023157"/>
    </source>
</evidence>
<evidence type="ECO:0000256" key="8">
    <source>
        <dbReference type="ARBA" id="ARBA00023008"/>
    </source>
</evidence>
<sequence>ITLDGVTYQGADPYGSAISSPIRQVSSNSPATPVYGDIKGVAMACGGDAQVASMTVPMTAGSDVSIFWGTWPHNVGPIITYLGKCNGPCATTDPTKIDFFKIHQVDFVQGTHTWVQSQTLYKGLPFNFTLPEDLPNGDFIMRHEVIALHNAMSQGGAEIFPQCIQVTIDCGGGKIPAATARFPGGYSATDPGILINVRQRRHCRLGCVLISFSLRRSTMTQTILCTDSPARSLLWKKTQKKMISTIRPLPRRRHLSLAVLRQTPPPQPRLRRRYHPPTRQPLLQQQVLIRQLHPRRRPPAPCLHRFLRRRRRPIRLRPHLSYRPQLRPQFRRRRRLRLLQILLRFQRLRLPML</sequence>
<keyword evidence="9" id="KW-0503">Monooxygenase</keyword>
<keyword evidence="11" id="KW-0119">Carbohydrate metabolism</keyword>
<keyword evidence="6" id="KW-0136">Cellulose degradation</keyword>
<reference evidence="17 18" key="1">
    <citation type="submission" date="2014-04" db="EMBL/GenBank/DDBJ databases">
        <authorList>
            <consortium name="DOE Joint Genome Institute"/>
            <person name="Kuo A."/>
            <person name="Girlanda M."/>
            <person name="Perotto S."/>
            <person name="Kohler A."/>
            <person name="Nagy L.G."/>
            <person name="Floudas D."/>
            <person name="Copeland A."/>
            <person name="Barry K.W."/>
            <person name="Cichocki N."/>
            <person name="Veneault-Fourrey C."/>
            <person name="LaButti K."/>
            <person name="Lindquist E.A."/>
            <person name="Lipzen A."/>
            <person name="Lundell T."/>
            <person name="Morin E."/>
            <person name="Murat C."/>
            <person name="Sun H."/>
            <person name="Tunlid A."/>
            <person name="Henrissat B."/>
            <person name="Grigoriev I.V."/>
            <person name="Hibbett D.S."/>
            <person name="Martin F."/>
            <person name="Nordberg H.P."/>
            <person name="Cantor M.N."/>
            <person name="Hua S.X."/>
        </authorList>
    </citation>
    <scope>NUCLEOTIDE SEQUENCE [LARGE SCALE GENOMIC DNA]</scope>
    <source>
        <strain evidence="17 18">MUT 4182</strain>
    </source>
</reference>
<keyword evidence="5" id="KW-0732">Signal</keyword>
<dbReference type="PANTHER" id="PTHR33353:SF10">
    <property type="entry name" value="ENDO-BETA-1,4-GLUCANASE D"/>
    <property type="match status" value="1"/>
</dbReference>
<keyword evidence="4" id="KW-0479">Metal-binding</keyword>
<dbReference type="GO" id="GO:0046872">
    <property type="term" value="F:metal ion binding"/>
    <property type="evidence" value="ECO:0007669"/>
    <property type="project" value="UniProtKB-KW"/>
</dbReference>
<evidence type="ECO:0000256" key="1">
    <source>
        <dbReference type="ARBA" id="ARBA00001973"/>
    </source>
</evidence>
<gene>
    <name evidence="17" type="ORF">M407DRAFT_75390</name>
</gene>
<protein>
    <recommendedName>
        <fullName evidence="15">lytic cellulose monooxygenase (C4-dehydrogenating)</fullName>
        <ecNumber evidence="15">1.14.99.56</ecNumber>
    </recommendedName>
</protein>
<dbReference type="EMBL" id="KN823037">
    <property type="protein sequence ID" value="KIO25716.1"/>
    <property type="molecule type" value="Genomic_DNA"/>
</dbReference>
<evidence type="ECO:0000256" key="12">
    <source>
        <dbReference type="ARBA" id="ARBA00023326"/>
    </source>
</evidence>
<evidence type="ECO:0000256" key="13">
    <source>
        <dbReference type="ARBA" id="ARBA00044502"/>
    </source>
</evidence>
<feature type="domain" description="Auxiliary Activity family 9 catalytic" evidence="16">
    <location>
        <begin position="1"/>
        <end position="199"/>
    </location>
</feature>
<evidence type="ECO:0000256" key="6">
    <source>
        <dbReference type="ARBA" id="ARBA00023001"/>
    </source>
</evidence>
<dbReference type="Gene3D" id="2.70.50.70">
    <property type="match status" value="1"/>
</dbReference>
<accession>A0A0C3QGZ8</accession>
<dbReference type="Proteomes" id="UP000054248">
    <property type="component" value="Unassembled WGS sequence"/>
</dbReference>